<gene>
    <name evidence="1" type="ORF">GO738_10550</name>
</gene>
<evidence type="ECO:0000313" key="1">
    <source>
        <dbReference type="EMBL" id="MVN15778.1"/>
    </source>
</evidence>
<dbReference type="RefSeq" id="WP_143412764.1">
    <property type="nucleotide sequence ID" value="NZ_DBFAKL010000077.1"/>
</dbReference>
<name>A0A6N8IIV2_9ACTN</name>
<reference evidence="1 2" key="1">
    <citation type="submission" date="2019-11" db="EMBL/GenBank/DDBJ databases">
        <title>Whole genome shotgun sequencing (WGS) data from Adlercreutzia equolifaciens ResAG-91, Eggerthella lenta MRI-F36, MRI-F37, MRI-F40, ResAG-49, ResAG-88, ResAG-121, ResAG-145, and Gordonibacter sp. ResAG-5, ResAG-26, ResAG-43, ResAG-50, ResAG-59.</title>
        <authorList>
            <person name="Stoll D.A."/>
            <person name="Danylec N."/>
            <person name="Franz C.M.A.P."/>
            <person name="Huch M."/>
        </authorList>
    </citation>
    <scope>NUCLEOTIDE SEQUENCE [LARGE SCALE GENOMIC DNA]</scope>
    <source>
        <strain evidence="1 2">ResAG-59</strain>
    </source>
</reference>
<dbReference type="AlphaFoldDB" id="A0A6N8IIV2"/>
<proteinExistence type="predicted"/>
<organism evidence="1 2">
    <name type="scientific">Gordonibacter urolithinfaciens</name>
    <dbReference type="NCBI Taxonomy" id="1335613"/>
    <lineage>
        <taxon>Bacteria</taxon>
        <taxon>Bacillati</taxon>
        <taxon>Actinomycetota</taxon>
        <taxon>Coriobacteriia</taxon>
        <taxon>Eggerthellales</taxon>
        <taxon>Eggerthellaceae</taxon>
        <taxon>Gordonibacter</taxon>
    </lineage>
</organism>
<dbReference type="EMBL" id="WPOC01000017">
    <property type="protein sequence ID" value="MVN15778.1"/>
    <property type="molecule type" value="Genomic_DNA"/>
</dbReference>
<accession>A0A6N8IIV2</accession>
<comment type="caution">
    <text evidence="1">The sequence shown here is derived from an EMBL/GenBank/DDBJ whole genome shotgun (WGS) entry which is preliminary data.</text>
</comment>
<keyword evidence="2" id="KW-1185">Reference proteome</keyword>
<sequence>MYQFFILAVYYKHRLYAGRSKLLRVASGDFVVVAKPQENGSLDDDNDRLATVTTLAWVASIFAIE</sequence>
<dbReference type="Proteomes" id="UP000468327">
    <property type="component" value="Unassembled WGS sequence"/>
</dbReference>
<evidence type="ECO:0000313" key="2">
    <source>
        <dbReference type="Proteomes" id="UP000468327"/>
    </source>
</evidence>
<protein>
    <submittedName>
        <fullName evidence="1">Uncharacterized protein</fullName>
    </submittedName>
</protein>